<dbReference type="InterPro" id="IPR036901">
    <property type="entry name" value="Asp/Orn_carbamoylTrfase_sf"/>
</dbReference>
<dbReference type="GO" id="GO:0044205">
    <property type="term" value="P:'de novo' UMP biosynthetic process"/>
    <property type="evidence" value="ECO:0007669"/>
    <property type="project" value="UniProtKB-UniPathway"/>
</dbReference>
<dbReference type="PRINTS" id="PR00101">
    <property type="entry name" value="ATCASE"/>
</dbReference>
<comment type="similarity">
    <text evidence="2">Belongs to the aspartate/ornithine carbamoyltransferase superfamily. ATCase family.</text>
</comment>
<evidence type="ECO:0000256" key="7">
    <source>
        <dbReference type="ARBA" id="ARBA00048859"/>
    </source>
</evidence>
<evidence type="ECO:0000256" key="6">
    <source>
        <dbReference type="ARBA" id="ARBA00043884"/>
    </source>
</evidence>
<dbReference type="EC" id="2.1.3.2" evidence="3"/>
<evidence type="ECO:0000259" key="9">
    <source>
        <dbReference type="Pfam" id="PF02729"/>
    </source>
</evidence>
<dbReference type="AlphaFoldDB" id="A0A0W8G4K3"/>
<evidence type="ECO:0000256" key="4">
    <source>
        <dbReference type="ARBA" id="ARBA00022679"/>
    </source>
</evidence>
<comment type="caution">
    <text evidence="10">The sequence shown here is derived from an EMBL/GenBank/DDBJ whole genome shotgun (WGS) entry which is preliminary data.</text>
</comment>
<sequence length="335" mass="35864">MKKTVGYGDTTVPFFAPRPQGARMSWPHKDLLDVSQLSRDDVAVVMKTAASFREINSRPVKKVPTLKGRSVVLFFAEPSTRTKTSFDMAGKRLSADTFALTKSGSSLVKGESLKDTVLTLLAMNPDAIVIRHGESGAAAFVAERVTCAVINAGDGRHAHPTQALLDAFTLLEKWGTLAGKTVCILGDIAHSRVARSNVILLSMLGADVRLCGPRTLLPPSVDGWGVEVHSDLKQAVAGAHAVMCLRLQLERQQAGLLPDLREYAGRYCLSSAALAGADPDVKVLHPGPINRGIEISSELADAGQSLILDQVASGVAVRMALLHLFITRKDRGDKE</sequence>
<feature type="domain" description="Aspartate/ornithine carbamoyltransferase carbamoyl-P binding" evidence="9">
    <location>
        <begin position="29"/>
        <end position="172"/>
    </location>
</feature>
<evidence type="ECO:0000256" key="3">
    <source>
        <dbReference type="ARBA" id="ARBA00013008"/>
    </source>
</evidence>
<dbReference type="PRINTS" id="PR00100">
    <property type="entry name" value="AOTCASE"/>
</dbReference>
<dbReference type="HAMAP" id="MF_00001">
    <property type="entry name" value="Asp_carb_tr"/>
    <property type="match status" value="1"/>
</dbReference>
<dbReference type="GO" id="GO:0005829">
    <property type="term" value="C:cytosol"/>
    <property type="evidence" value="ECO:0007669"/>
    <property type="project" value="TreeGrafter"/>
</dbReference>
<feature type="domain" description="Aspartate/ornithine carbamoyltransferase Asp/Orn-binding" evidence="8">
    <location>
        <begin position="179"/>
        <end position="324"/>
    </location>
</feature>
<dbReference type="PANTHER" id="PTHR45753">
    <property type="entry name" value="ORNITHINE CARBAMOYLTRANSFERASE, MITOCHONDRIAL"/>
    <property type="match status" value="1"/>
</dbReference>
<keyword evidence="5" id="KW-0665">Pyrimidine biosynthesis</keyword>
<evidence type="ECO:0000259" key="8">
    <source>
        <dbReference type="Pfam" id="PF00185"/>
    </source>
</evidence>
<keyword evidence="4 10" id="KW-0808">Transferase</keyword>
<name>A0A0W8G4K3_9ZZZZ</name>
<dbReference type="PANTHER" id="PTHR45753:SF6">
    <property type="entry name" value="ASPARTATE CARBAMOYLTRANSFERASE"/>
    <property type="match status" value="1"/>
</dbReference>
<comment type="function">
    <text evidence="6">Catalyzes the condensation of carbamoyl phosphate and aspartate to form carbamoyl aspartate and inorganic phosphate, the committed step in the de novo pyrimidine nucleotide biosynthesis pathway.</text>
</comment>
<dbReference type="Gene3D" id="3.40.50.1370">
    <property type="entry name" value="Aspartate/ornithine carbamoyltransferase"/>
    <property type="match status" value="2"/>
</dbReference>
<dbReference type="InterPro" id="IPR006132">
    <property type="entry name" value="Asp/Orn_carbamoyltranf_P-bd"/>
</dbReference>
<dbReference type="Pfam" id="PF02729">
    <property type="entry name" value="OTCace_N"/>
    <property type="match status" value="1"/>
</dbReference>
<dbReference type="InterPro" id="IPR002082">
    <property type="entry name" value="Asp_carbamoyltransf"/>
</dbReference>
<dbReference type="GO" id="GO:0006520">
    <property type="term" value="P:amino acid metabolic process"/>
    <property type="evidence" value="ECO:0007669"/>
    <property type="project" value="InterPro"/>
</dbReference>
<dbReference type="GO" id="GO:0006207">
    <property type="term" value="P:'de novo' pyrimidine nucleobase biosynthetic process"/>
    <property type="evidence" value="ECO:0007669"/>
    <property type="project" value="InterPro"/>
</dbReference>
<dbReference type="SUPFAM" id="SSF53671">
    <property type="entry name" value="Aspartate/ornithine carbamoyltransferase"/>
    <property type="match status" value="1"/>
</dbReference>
<dbReference type="GO" id="GO:0016597">
    <property type="term" value="F:amino acid binding"/>
    <property type="evidence" value="ECO:0007669"/>
    <property type="project" value="InterPro"/>
</dbReference>
<dbReference type="NCBIfam" id="NF002032">
    <property type="entry name" value="PRK00856.1"/>
    <property type="match status" value="1"/>
</dbReference>
<evidence type="ECO:0000256" key="2">
    <source>
        <dbReference type="ARBA" id="ARBA00008896"/>
    </source>
</evidence>
<dbReference type="NCBIfam" id="TIGR00670">
    <property type="entry name" value="asp_carb_tr"/>
    <property type="match status" value="1"/>
</dbReference>
<protein>
    <recommendedName>
        <fullName evidence="3">aspartate carbamoyltransferase</fullName>
        <ecNumber evidence="3">2.1.3.2</ecNumber>
    </recommendedName>
</protein>
<comment type="pathway">
    <text evidence="1">Pyrimidine metabolism; UMP biosynthesis via de novo pathway; (S)-dihydroorotate from bicarbonate: step 2/3.</text>
</comment>
<accession>A0A0W8G4K3</accession>
<dbReference type="InterPro" id="IPR006131">
    <property type="entry name" value="Asp_carbamoyltransf_Asp/Orn-bd"/>
</dbReference>
<comment type="catalytic activity">
    <reaction evidence="7">
        <text>carbamoyl phosphate + L-aspartate = N-carbamoyl-L-aspartate + phosphate + H(+)</text>
        <dbReference type="Rhea" id="RHEA:20013"/>
        <dbReference type="ChEBI" id="CHEBI:15378"/>
        <dbReference type="ChEBI" id="CHEBI:29991"/>
        <dbReference type="ChEBI" id="CHEBI:32814"/>
        <dbReference type="ChEBI" id="CHEBI:43474"/>
        <dbReference type="ChEBI" id="CHEBI:58228"/>
        <dbReference type="EC" id="2.1.3.2"/>
    </reaction>
</comment>
<organism evidence="10">
    <name type="scientific">hydrocarbon metagenome</name>
    <dbReference type="NCBI Taxonomy" id="938273"/>
    <lineage>
        <taxon>unclassified sequences</taxon>
        <taxon>metagenomes</taxon>
        <taxon>ecological metagenomes</taxon>
    </lineage>
</organism>
<evidence type="ECO:0000256" key="5">
    <source>
        <dbReference type="ARBA" id="ARBA00022975"/>
    </source>
</evidence>
<dbReference type="GO" id="GO:0004070">
    <property type="term" value="F:aspartate carbamoyltransferase activity"/>
    <property type="evidence" value="ECO:0007669"/>
    <property type="project" value="UniProtKB-EC"/>
</dbReference>
<dbReference type="Pfam" id="PF00185">
    <property type="entry name" value="OTCace"/>
    <property type="match status" value="1"/>
</dbReference>
<reference evidence="10" key="1">
    <citation type="journal article" date="2015" name="Proc. Natl. Acad. Sci. U.S.A.">
        <title>Networks of energetic and metabolic interactions define dynamics in microbial communities.</title>
        <authorList>
            <person name="Embree M."/>
            <person name="Liu J.K."/>
            <person name="Al-Bassam M.M."/>
            <person name="Zengler K."/>
        </authorList>
    </citation>
    <scope>NUCLEOTIDE SEQUENCE</scope>
</reference>
<dbReference type="UniPathway" id="UPA00070">
    <property type="reaction ID" value="UER00116"/>
</dbReference>
<dbReference type="PROSITE" id="PS00097">
    <property type="entry name" value="CARBAMOYLTRANSFERASE"/>
    <property type="match status" value="1"/>
</dbReference>
<dbReference type="InterPro" id="IPR006130">
    <property type="entry name" value="Asp/Orn_carbamoylTrfase"/>
</dbReference>
<evidence type="ECO:0000313" key="10">
    <source>
        <dbReference type="EMBL" id="KUG27954.1"/>
    </source>
</evidence>
<proteinExistence type="inferred from homology"/>
<evidence type="ECO:0000256" key="1">
    <source>
        <dbReference type="ARBA" id="ARBA00004852"/>
    </source>
</evidence>
<dbReference type="EMBL" id="LNQE01000273">
    <property type="protein sequence ID" value="KUG27954.1"/>
    <property type="molecule type" value="Genomic_DNA"/>
</dbReference>
<gene>
    <name evidence="10" type="ORF">ASZ90_002176</name>
</gene>